<dbReference type="GO" id="GO:0007165">
    <property type="term" value="P:signal transduction"/>
    <property type="evidence" value="ECO:0007669"/>
    <property type="project" value="UniProtKB-KW"/>
</dbReference>
<dbReference type="VEuPathDB" id="VectorBase:LLOJ010786"/>
<dbReference type="Proteomes" id="UP000092461">
    <property type="component" value="Unassembled WGS sequence"/>
</dbReference>
<dbReference type="Pfam" id="PF02949">
    <property type="entry name" value="7tm_6"/>
    <property type="match status" value="1"/>
</dbReference>
<dbReference type="PANTHER" id="PTHR21137">
    <property type="entry name" value="ODORANT RECEPTOR"/>
    <property type="match status" value="1"/>
</dbReference>
<evidence type="ECO:0000256" key="8">
    <source>
        <dbReference type="ARBA" id="ARBA00023170"/>
    </source>
</evidence>
<keyword evidence="2" id="KW-1003">Cell membrane</keyword>
<dbReference type="GO" id="GO:0005549">
    <property type="term" value="F:odorant binding"/>
    <property type="evidence" value="ECO:0007669"/>
    <property type="project" value="InterPro"/>
</dbReference>
<evidence type="ECO:0000313" key="12">
    <source>
        <dbReference type="Proteomes" id="UP000092461"/>
    </source>
</evidence>
<keyword evidence="12" id="KW-1185">Reference proteome</keyword>
<feature type="transmembrane region" description="Helical" evidence="10">
    <location>
        <begin position="130"/>
        <end position="153"/>
    </location>
</feature>
<dbReference type="GO" id="GO:0004984">
    <property type="term" value="F:olfactory receptor activity"/>
    <property type="evidence" value="ECO:0007669"/>
    <property type="project" value="InterPro"/>
</dbReference>
<sequence length="384" mass="45137">MEKLWKIFELFVKIVSLNPNYLRINRFFNRILIFAFLSLILSLPNPSYSLLNTNEHFSIEENMRVKLITELYIIAVGHVILKGFYIFLYRDEFYELLDWMKNLQHREFDALLQDQVKKYTSMANEYSQKLLRYIVLLYSFAGLSVTVDCLIYNPVEIVPFIPTSNPSYNVYSYFIQISISTFAICFMIFYDILPLLTGLHIICMSFTIREGVKELKIFRATEAEEEVSREKNSRLLKVIHMLHCEFLIQLNRFCDVFSMLALIQLTTSFLFLLLLLYGTNELSNTLILKVALLCAVCEIFMICFLGQIVAMKTEDIYNDFCQTNWYEMSIADQKHFLLCLQMAQRNYGLRAGGIYNIDLNMFLQIIKLAFTYCAIMQTILNQSY</sequence>
<comment type="similarity">
    <text evidence="10">Belongs to the insect chemoreceptor superfamily. Heteromeric odorant receptor channel (TC 1.A.69) family.</text>
</comment>
<evidence type="ECO:0000313" key="11">
    <source>
        <dbReference type="EnsemblMetazoa" id="LLOJ010786-PA"/>
    </source>
</evidence>
<keyword evidence="4 10" id="KW-0812">Transmembrane</keyword>
<dbReference type="AlphaFoldDB" id="A0A240SXZ0"/>
<comment type="subcellular location">
    <subcellularLocation>
        <location evidence="1 10">Cell membrane</location>
        <topology evidence="1 10">Multi-pass membrane protein</topology>
    </subcellularLocation>
</comment>
<reference evidence="11" key="1">
    <citation type="submission" date="2020-05" db="UniProtKB">
        <authorList>
            <consortium name="EnsemblMetazoa"/>
        </authorList>
    </citation>
    <scope>IDENTIFICATION</scope>
    <source>
        <strain evidence="11">Jacobina</strain>
    </source>
</reference>
<evidence type="ECO:0000256" key="4">
    <source>
        <dbReference type="ARBA" id="ARBA00022692"/>
    </source>
</evidence>
<protein>
    <recommendedName>
        <fullName evidence="10">Odorant receptor</fullName>
    </recommendedName>
</protein>
<keyword evidence="3 10" id="KW-0716">Sensory transduction</keyword>
<keyword evidence="9 10" id="KW-0807">Transducer</keyword>
<keyword evidence="5 10" id="KW-0552">Olfaction</keyword>
<evidence type="ECO:0000256" key="2">
    <source>
        <dbReference type="ARBA" id="ARBA00022475"/>
    </source>
</evidence>
<dbReference type="InterPro" id="IPR004117">
    <property type="entry name" value="7tm6_olfct_rcpt"/>
</dbReference>
<evidence type="ECO:0000256" key="5">
    <source>
        <dbReference type="ARBA" id="ARBA00022725"/>
    </source>
</evidence>
<accession>A0A240SXZ0</accession>
<feature type="transmembrane region" description="Helical" evidence="10">
    <location>
        <begin position="31"/>
        <end position="51"/>
    </location>
</feature>
<dbReference type="EMBL" id="AJWK01024933">
    <property type="status" value="NOT_ANNOTATED_CDS"/>
    <property type="molecule type" value="Genomic_DNA"/>
</dbReference>
<evidence type="ECO:0000256" key="3">
    <source>
        <dbReference type="ARBA" id="ARBA00022606"/>
    </source>
</evidence>
<comment type="caution">
    <text evidence="10">Lacks conserved residue(s) required for the propagation of feature annotation.</text>
</comment>
<dbReference type="EnsemblMetazoa" id="LLOJ010786-RA">
    <property type="protein sequence ID" value="LLOJ010786-PA"/>
    <property type="gene ID" value="LLOJ010786"/>
</dbReference>
<dbReference type="GO" id="GO:0005886">
    <property type="term" value="C:plasma membrane"/>
    <property type="evidence" value="ECO:0007669"/>
    <property type="project" value="UniProtKB-SubCell"/>
</dbReference>
<dbReference type="PANTHER" id="PTHR21137:SF35">
    <property type="entry name" value="ODORANT RECEPTOR 19A-RELATED"/>
    <property type="match status" value="1"/>
</dbReference>
<evidence type="ECO:0000256" key="10">
    <source>
        <dbReference type="RuleBase" id="RU351113"/>
    </source>
</evidence>
<keyword evidence="6 10" id="KW-1133">Transmembrane helix</keyword>
<evidence type="ECO:0000256" key="7">
    <source>
        <dbReference type="ARBA" id="ARBA00023136"/>
    </source>
</evidence>
<feature type="transmembrane region" description="Helical" evidence="10">
    <location>
        <begin position="173"/>
        <end position="196"/>
    </location>
</feature>
<keyword evidence="7 10" id="KW-0472">Membrane</keyword>
<evidence type="ECO:0000256" key="1">
    <source>
        <dbReference type="ARBA" id="ARBA00004651"/>
    </source>
</evidence>
<evidence type="ECO:0000256" key="9">
    <source>
        <dbReference type="ARBA" id="ARBA00023224"/>
    </source>
</evidence>
<feature type="transmembrane region" description="Helical" evidence="10">
    <location>
        <begin position="256"/>
        <end position="278"/>
    </location>
</feature>
<dbReference type="VEuPathDB" id="VectorBase:LLONM1_001190"/>
<name>A0A240SXZ0_LUTLO</name>
<feature type="transmembrane region" description="Helical" evidence="10">
    <location>
        <begin position="290"/>
        <end position="310"/>
    </location>
</feature>
<keyword evidence="8 10" id="KW-0675">Receptor</keyword>
<proteinExistence type="inferred from homology"/>
<organism evidence="11 12">
    <name type="scientific">Lutzomyia longipalpis</name>
    <name type="common">Sand fly</name>
    <dbReference type="NCBI Taxonomy" id="7200"/>
    <lineage>
        <taxon>Eukaryota</taxon>
        <taxon>Metazoa</taxon>
        <taxon>Ecdysozoa</taxon>
        <taxon>Arthropoda</taxon>
        <taxon>Hexapoda</taxon>
        <taxon>Insecta</taxon>
        <taxon>Pterygota</taxon>
        <taxon>Neoptera</taxon>
        <taxon>Endopterygota</taxon>
        <taxon>Diptera</taxon>
        <taxon>Nematocera</taxon>
        <taxon>Psychodoidea</taxon>
        <taxon>Psychodidae</taxon>
        <taxon>Lutzomyia</taxon>
        <taxon>Lutzomyia</taxon>
    </lineage>
</organism>
<evidence type="ECO:0000256" key="6">
    <source>
        <dbReference type="ARBA" id="ARBA00022989"/>
    </source>
</evidence>
<feature type="transmembrane region" description="Helical" evidence="10">
    <location>
        <begin position="71"/>
        <end position="89"/>
    </location>
</feature>